<sequence length="1303" mass="152888">MNNLQNNPSPKTEIINSYLKTIEKSFRDNRSEIKLINYGTGSGKTHQFFQSICETIQKHTNIQVVGVYVAPLRQHLELPSLVSENYPEIPVYKINSLEMKTTDECIKLYKKWIPSILNNKNFWNISSKEISREKVDEVQKNLIKVKDVINRLEYIKKVGFGDDEFYKDQTKKAVRELNSLLENFLEFLIKYKPDKDWSDECLKLVEIFFPLHLLREKSGILMLTYEKFETSIAYFNHNGKTWIKKSSPLDRYIVQQTNESRKFIIAFDEQEDGYQIMLKHKIDIISPQELAINNALSSVNRELAILFSTKNNENRAFLDFVEKNLGSFREFEEHFDKGKPIDQKLEEFAPVYHRLIVEQGNSINFLEKVVKINKGIEQSLKEITGVFDDYDESNPIVVSFEMLSRVFSKFENNRSLLIPQSLYSQISDDLMNIFSYNNLYIYNIEPLKTLFLSRSSGGHVQISEKPVSDNTTVAELIYAILAVRLQIEAIKDFLKRVLDAEDSQSRSLDIWSKQIAKVNNSSEESSLHNHRIKYLNRTYVYQSYKSIINIMEIARYQHPKNNLINHPFREVSIGSTAILASPEHKIISILKNNTNVIFLVSATGGIAGDLSTSYDMVYLKDSLLDESGQSSFSPMVKDEIKLCEKIRNYRHARRQVTAGFFNDGLSSFPNSKTREVVERVEKLVLEGFINSFEQKWFGKYKKQELQNFVRFLFYLFEDDSIQETLAFTQTLRWIKDLIRYVKLNRFEYFKIEESPNHPNIFYVRVNHNKYSTKTCIKVVLYKASFDSLYDDKTRQRTYLDELVEEEDQKIFFISAYQSASKGLNPIIKTKDGTHKDFDSLVLLMDSYYTAMGPTLGKSKDSGSSLARYHFSLMKSIVHLGDSQLELKDFNKYLSQPEAIAFREQQHQILLGKGILQAIGRTERRDFPNQIVKIFINEETRKNLVNFFRYLSREEPDEIRKFSVNNYQVYLSVQEEEEKRTIQNYDDHTYDEIDAYLDFQNFREQMLNEIENFHQGTNTFDITTAWDALRNPIVFQNPVQYLDMLKRLELFPGDFIESLFYCKSDQPDFIPYLALVEDDGKRIQIVSDSLHGERIYPYQKRLYPDYLKTNTQGHDLEGNEVASVSASTDAIYRMYNKLLPQPEIFDCYIPRPHFFYDVLYPSFTEHFTERWIQKVIFEGKDWKSIKSIYGFEPLQDLRKYRKLYEKFDLYYTKGKTLFCIDVKAWSESSGNRLSQEKLQKTQNKLDKIKSSYPEFREVKGLLLNLQAPKEKINQYSPALSSGNLIYFNDHFPIASNILKDFLFH</sequence>
<accession>A0ABT7B2A0</accession>
<protein>
    <submittedName>
        <fullName evidence="1">Uncharacterized protein</fullName>
    </submittedName>
</protein>
<dbReference type="Proteomes" id="UP001235849">
    <property type="component" value="Unassembled WGS sequence"/>
</dbReference>
<organism evidence="1 2">
    <name type="scientific">Roseofilum capinflatum BLCC-M114</name>
    <dbReference type="NCBI Taxonomy" id="3022440"/>
    <lineage>
        <taxon>Bacteria</taxon>
        <taxon>Bacillati</taxon>
        <taxon>Cyanobacteriota</taxon>
        <taxon>Cyanophyceae</taxon>
        <taxon>Desertifilales</taxon>
        <taxon>Desertifilaceae</taxon>
        <taxon>Roseofilum</taxon>
        <taxon>Roseofilum capinflatum</taxon>
    </lineage>
</organism>
<comment type="caution">
    <text evidence="1">The sequence shown here is derived from an EMBL/GenBank/DDBJ whole genome shotgun (WGS) entry which is preliminary data.</text>
</comment>
<dbReference type="RefSeq" id="WP_283765664.1">
    <property type="nucleotide sequence ID" value="NZ_JAQOSO010000017.1"/>
</dbReference>
<name>A0ABT7B2A0_9CYAN</name>
<dbReference type="EMBL" id="JAQOSO010000017">
    <property type="protein sequence ID" value="MDJ1173294.1"/>
    <property type="molecule type" value="Genomic_DNA"/>
</dbReference>
<gene>
    <name evidence="1" type="ORF">PMG25_04235</name>
</gene>
<keyword evidence="2" id="KW-1185">Reference proteome</keyword>
<reference evidence="1 2" key="1">
    <citation type="submission" date="2023-01" db="EMBL/GenBank/DDBJ databases">
        <title>Novel diversity within Roseofilum (Cyanobacteria; Desertifilaceae) from marine benthic mats with descriptions of four novel species.</title>
        <authorList>
            <person name="Wang Y."/>
            <person name="Berthold D.E."/>
            <person name="Hu J."/>
            <person name="Lefler F.W."/>
            <person name="Laughinghouse H.D. IV."/>
        </authorList>
    </citation>
    <scope>NUCLEOTIDE SEQUENCE [LARGE SCALE GENOMIC DNA]</scope>
    <source>
        <strain evidence="1 2">BLCC-M114</strain>
    </source>
</reference>
<evidence type="ECO:0000313" key="1">
    <source>
        <dbReference type="EMBL" id="MDJ1173294.1"/>
    </source>
</evidence>
<evidence type="ECO:0000313" key="2">
    <source>
        <dbReference type="Proteomes" id="UP001235849"/>
    </source>
</evidence>
<proteinExistence type="predicted"/>